<keyword evidence="3 5" id="KW-0687">Ribonucleoprotein</keyword>
<dbReference type="Gene3D" id="3.90.1030.10">
    <property type="entry name" value="Ribosomal protein L17"/>
    <property type="match status" value="1"/>
</dbReference>
<dbReference type="OrthoDB" id="9809073at2"/>
<evidence type="ECO:0000313" key="8">
    <source>
        <dbReference type="Proteomes" id="UP000240978"/>
    </source>
</evidence>
<dbReference type="InterPro" id="IPR000456">
    <property type="entry name" value="Ribosomal_bL17"/>
</dbReference>
<dbReference type="RefSeq" id="WP_106606098.1">
    <property type="nucleotide sequence ID" value="NZ_PYGK01000025.1"/>
</dbReference>
<protein>
    <recommendedName>
        <fullName evidence="4 6">50S ribosomal protein L17</fullName>
    </recommendedName>
</protein>
<dbReference type="GO" id="GO:0015934">
    <property type="term" value="C:large ribosomal subunit"/>
    <property type="evidence" value="ECO:0007669"/>
    <property type="project" value="TreeGrafter"/>
</dbReference>
<evidence type="ECO:0000256" key="3">
    <source>
        <dbReference type="ARBA" id="ARBA00023274"/>
    </source>
</evidence>
<dbReference type="GO" id="GO:0006412">
    <property type="term" value="P:translation"/>
    <property type="evidence" value="ECO:0007669"/>
    <property type="project" value="InterPro"/>
</dbReference>
<name>A0A2P8FF39_9BACT</name>
<comment type="similarity">
    <text evidence="1 5">Belongs to the bacterial ribosomal protein bL17 family.</text>
</comment>
<evidence type="ECO:0000256" key="6">
    <source>
        <dbReference type="RuleBase" id="RU000661"/>
    </source>
</evidence>
<dbReference type="NCBIfam" id="TIGR00059">
    <property type="entry name" value="L17"/>
    <property type="match status" value="1"/>
</dbReference>
<evidence type="ECO:0000256" key="2">
    <source>
        <dbReference type="ARBA" id="ARBA00022980"/>
    </source>
</evidence>
<dbReference type="GO" id="GO:0003735">
    <property type="term" value="F:structural constituent of ribosome"/>
    <property type="evidence" value="ECO:0007669"/>
    <property type="project" value="InterPro"/>
</dbReference>
<dbReference type="Proteomes" id="UP000240978">
    <property type="component" value="Unassembled WGS sequence"/>
</dbReference>
<dbReference type="PANTHER" id="PTHR14413">
    <property type="entry name" value="RIBOSOMAL PROTEIN L17"/>
    <property type="match status" value="1"/>
</dbReference>
<dbReference type="EMBL" id="PYGK01000025">
    <property type="protein sequence ID" value="PSL20304.1"/>
    <property type="molecule type" value="Genomic_DNA"/>
</dbReference>
<gene>
    <name evidence="7" type="ORF">CLV42_1255</name>
</gene>
<evidence type="ECO:0000256" key="1">
    <source>
        <dbReference type="ARBA" id="ARBA00008777"/>
    </source>
</evidence>
<dbReference type="InterPro" id="IPR036373">
    <property type="entry name" value="Ribosomal_bL17_sf"/>
</dbReference>
<organism evidence="7 8">
    <name type="scientific">Chitinophaga ginsengisoli</name>
    <dbReference type="NCBI Taxonomy" id="363837"/>
    <lineage>
        <taxon>Bacteria</taxon>
        <taxon>Pseudomonadati</taxon>
        <taxon>Bacteroidota</taxon>
        <taxon>Chitinophagia</taxon>
        <taxon>Chitinophagales</taxon>
        <taxon>Chitinophagaceae</taxon>
        <taxon>Chitinophaga</taxon>
    </lineage>
</organism>
<keyword evidence="8" id="KW-1185">Reference proteome</keyword>
<sequence length="329" mass="38073">MRHGNKINKLGRTSAHRKALLRNLAIDLFDHGYIATTLAKAKELKPFAEKIITKAVKVHKAETFGRRITLSREIEKNIHQYEVYLKLINVWGMLCLNRQGGYLRIIKMGTRKGDNSEMAYIGIVLNEGYRDATTYPGIAFKSMFNNLSTSLIDNHLLNKNLLTQWYHATMPQIDMDGTLTTTTNRKIIRFKIQFHGVDLEDVNWPVFNSRYVDLPVSLHLYMDADQMEIEKKEGEERESPGKNLAENKPAVKYKYEIKSEDHFTMLPSYNEKNIIKLLVPPLKDSRTVEGEVVIEKNEDGSLPRLDYCYLTIRGPISDIYIFNFLKKKK</sequence>
<reference evidence="7 8" key="1">
    <citation type="submission" date="2018-03" db="EMBL/GenBank/DDBJ databases">
        <title>Genomic Encyclopedia of Archaeal and Bacterial Type Strains, Phase II (KMG-II): from individual species to whole genera.</title>
        <authorList>
            <person name="Goeker M."/>
        </authorList>
    </citation>
    <scope>NUCLEOTIDE SEQUENCE [LARGE SCALE GENOMIC DNA]</scope>
    <source>
        <strain evidence="7 8">DSM 18107</strain>
    </source>
</reference>
<keyword evidence="2 5" id="KW-0689">Ribosomal protein</keyword>
<accession>A0A2P8FF39</accession>
<evidence type="ECO:0000313" key="7">
    <source>
        <dbReference type="EMBL" id="PSL20304.1"/>
    </source>
</evidence>
<comment type="caution">
    <text evidence="7">The sequence shown here is derived from an EMBL/GenBank/DDBJ whole genome shotgun (WGS) entry which is preliminary data.</text>
</comment>
<proteinExistence type="inferred from homology"/>
<evidence type="ECO:0000256" key="5">
    <source>
        <dbReference type="RuleBase" id="RU000660"/>
    </source>
</evidence>
<dbReference type="Pfam" id="PF01196">
    <property type="entry name" value="Ribosomal_L17"/>
    <property type="match status" value="1"/>
</dbReference>
<dbReference type="SUPFAM" id="SSF64263">
    <property type="entry name" value="Prokaryotic ribosomal protein L17"/>
    <property type="match status" value="1"/>
</dbReference>
<evidence type="ECO:0000256" key="4">
    <source>
        <dbReference type="ARBA" id="ARBA00035494"/>
    </source>
</evidence>
<dbReference type="AlphaFoldDB" id="A0A2P8FF39"/>
<dbReference type="PANTHER" id="PTHR14413:SF16">
    <property type="entry name" value="LARGE RIBOSOMAL SUBUNIT PROTEIN BL17M"/>
    <property type="match status" value="1"/>
</dbReference>